<protein>
    <recommendedName>
        <fullName evidence="3">Roadblock/LAMTOR2 domain-containing protein</fullName>
    </recommendedName>
</protein>
<evidence type="ECO:0000259" key="3">
    <source>
        <dbReference type="SMART" id="SM00960"/>
    </source>
</evidence>
<sequence>MADVVPISSQVAEGTPSTSDEGIAAAPAKPPKPVPRRESQRDRERKQRTSISEVEETFKRIGSHRGIVGMLIANEDGIPLKSTLDPQLTSKYAAFLTPLAHRAKIITKSHDSKDELILLRIRTRTNEIIILSDCGFYLIIAQKTSFID</sequence>
<dbReference type="EMBL" id="JBJQOH010000007">
    <property type="protein sequence ID" value="KAL3677775.1"/>
    <property type="molecule type" value="Genomic_DNA"/>
</dbReference>
<feature type="compositionally biased region" description="Basic and acidic residues" evidence="2">
    <location>
        <begin position="35"/>
        <end position="47"/>
    </location>
</feature>
<accession>A0ABD3GF08</accession>
<dbReference type="AlphaFoldDB" id="A0ABD3GF08"/>
<feature type="compositionally biased region" description="Polar residues" evidence="2">
    <location>
        <begin position="7"/>
        <end position="20"/>
    </location>
</feature>
<proteinExistence type="inferred from homology"/>
<dbReference type="SUPFAM" id="SSF103196">
    <property type="entry name" value="Roadblock/LC7 domain"/>
    <property type="match status" value="1"/>
</dbReference>
<organism evidence="4 5">
    <name type="scientific">Riccia sorocarpa</name>
    <dbReference type="NCBI Taxonomy" id="122646"/>
    <lineage>
        <taxon>Eukaryota</taxon>
        <taxon>Viridiplantae</taxon>
        <taxon>Streptophyta</taxon>
        <taxon>Embryophyta</taxon>
        <taxon>Marchantiophyta</taxon>
        <taxon>Marchantiopsida</taxon>
        <taxon>Marchantiidae</taxon>
        <taxon>Marchantiales</taxon>
        <taxon>Ricciaceae</taxon>
        <taxon>Riccia</taxon>
    </lineage>
</organism>
<evidence type="ECO:0000313" key="5">
    <source>
        <dbReference type="Proteomes" id="UP001633002"/>
    </source>
</evidence>
<gene>
    <name evidence="4" type="ORF">R1sor_020731</name>
</gene>
<reference evidence="4 5" key="1">
    <citation type="submission" date="2024-09" db="EMBL/GenBank/DDBJ databases">
        <title>Chromosome-scale assembly of Riccia sorocarpa.</title>
        <authorList>
            <person name="Paukszto L."/>
        </authorList>
    </citation>
    <scope>NUCLEOTIDE SEQUENCE [LARGE SCALE GENOMIC DNA]</scope>
    <source>
        <strain evidence="4">LP-2024</strain>
        <tissue evidence="4">Aerial parts of the thallus</tissue>
    </source>
</reference>
<keyword evidence="5" id="KW-1185">Reference proteome</keyword>
<dbReference type="Proteomes" id="UP001633002">
    <property type="component" value="Unassembled WGS sequence"/>
</dbReference>
<name>A0ABD3GF08_9MARC</name>
<feature type="region of interest" description="Disordered" evidence="2">
    <location>
        <begin position="1"/>
        <end position="55"/>
    </location>
</feature>
<comment type="caution">
    <text evidence="4">The sequence shown here is derived from an EMBL/GenBank/DDBJ whole genome shotgun (WGS) entry which is preliminary data.</text>
</comment>
<dbReference type="Gene3D" id="3.30.450.30">
    <property type="entry name" value="Dynein light chain 2a, cytoplasmic"/>
    <property type="match status" value="1"/>
</dbReference>
<dbReference type="Pfam" id="PF03259">
    <property type="entry name" value="Robl_LC7"/>
    <property type="match status" value="1"/>
</dbReference>
<evidence type="ECO:0000256" key="1">
    <source>
        <dbReference type="ARBA" id="ARBA00007191"/>
    </source>
</evidence>
<comment type="similarity">
    <text evidence="1">Belongs to the GAMAD family.</text>
</comment>
<evidence type="ECO:0000313" key="4">
    <source>
        <dbReference type="EMBL" id="KAL3677775.1"/>
    </source>
</evidence>
<dbReference type="SMART" id="SM00960">
    <property type="entry name" value="Robl_LC7"/>
    <property type="match status" value="1"/>
</dbReference>
<dbReference type="InterPro" id="IPR004942">
    <property type="entry name" value="Roadblock/LAMTOR2_dom"/>
</dbReference>
<evidence type="ECO:0000256" key="2">
    <source>
        <dbReference type="SAM" id="MobiDB-lite"/>
    </source>
</evidence>
<dbReference type="PANTHER" id="PTHR10779">
    <property type="entry name" value="DYNEIN LIGHT CHAIN ROADBLOCK"/>
    <property type="match status" value="1"/>
</dbReference>
<feature type="domain" description="Roadblock/LAMTOR2" evidence="3">
    <location>
        <begin position="54"/>
        <end position="142"/>
    </location>
</feature>